<dbReference type="Gene3D" id="3.50.50.60">
    <property type="entry name" value="FAD/NAD(P)-binding domain"/>
    <property type="match status" value="1"/>
</dbReference>
<dbReference type="PANTHER" id="PTHR10961:SF46">
    <property type="entry name" value="PEROXISOMAL SARCOSINE OXIDASE"/>
    <property type="match status" value="1"/>
</dbReference>
<dbReference type="SUPFAM" id="SSF54373">
    <property type="entry name" value="FAD-linked reductases, C-terminal domain"/>
    <property type="match status" value="1"/>
</dbReference>
<comment type="cofactor">
    <cofactor evidence="1">
        <name>FAD</name>
        <dbReference type="ChEBI" id="CHEBI:57692"/>
    </cofactor>
</comment>
<keyword evidence="4" id="KW-0274">FAD</keyword>
<dbReference type="Gene3D" id="3.30.9.10">
    <property type="entry name" value="D-Amino Acid Oxidase, subunit A, domain 2"/>
    <property type="match status" value="1"/>
</dbReference>
<feature type="domain" description="FAD dependent oxidoreductase" evidence="6">
    <location>
        <begin position="28"/>
        <end position="358"/>
    </location>
</feature>
<dbReference type="PANTHER" id="PTHR10961">
    <property type="entry name" value="PEROXISOMAL SARCOSINE OXIDASE"/>
    <property type="match status" value="1"/>
</dbReference>
<name>A0ABM1SML4_LIMPO</name>
<dbReference type="Proteomes" id="UP000694941">
    <property type="component" value="Unplaced"/>
</dbReference>
<dbReference type="InterPro" id="IPR006076">
    <property type="entry name" value="FAD-dep_OxRdtase"/>
</dbReference>
<dbReference type="GeneID" id="106462041"/>
<comment type="similarity">
    <text evidence="2">Belongs to the MSOX/MTOX family.</text>
</comment>
<evidence type="ECO:0000259" key="6">
    <source>
        <dbReference type="Pfam" id="PF01266"/>
    </source>
</evidence>
<evidence type="ECO:0000256" key="5">
    <source>
        <dbReference type="ARBA" id="ARBA00023002"/>
    </source>
</evidence>
<proteinExistence type="inferred from homology"/>
<dbReference type="InterPro" id="IPR045170">
    <property type="entry name" value="MTOX"/>
</dbReference>
<evidence type="ECO:0000313" key="7">
    <source>
        <dbReference type="Proteomes" id="UP000694941"/>
    </source>
</evidence>
<gene>
    <name evidence="8" type="primary">LOC106462041</name>
</gene>
<dbReference type="InterPro" id="IPR036188">
    <property type="entry name" value="FAD/NAD-bd_sf"/>
</dbReference>
<protein>
    <submittedName>
        <fullName evidence="8">Peroxisomal sarcosine oxidase-like</fullName>
    </submittedName>
</protein>
<sequence>MASMLRTYLPLREKGDFDGEESDGVDYDVIVIGAGIMGSCTSWFLSSQGRKVLLLEQFPLPHSRGSSHGHSRIIRTAYSEEHFNKMMPDAFQMWKDLEKKSGESLILNTGLLCISRPPCHEAELALDNMLKIKPEDTEVLESQTFERKFPMLKYQNNHSVFFDKSGGVILADRALRAVQTLFKQAGGILLDSSPVVNIWPGAIATVVTNKGSFRASSVVVCAGSWTNKVLHHLELALPLKPLRISTCYWREKEAYRGQYSAHKGFPCFIDYNYHSLNHVYGLPSLEYPGLAKICLHDSEECDADQRDWNSKKWDLEIISNFIKEHCPGLDYSPAIVETCIYTYCCLGTGFKMAPVIGKILGEMVLDILPSHDLTPFCISRFALTKVIKSQL</sequence>
<evidence type="ECO:0000256" key="4">
    <source>
        <dbReference type="ARBA" id="ARBA00022827"/>
    </source>
</evidence>
<dbReference type="SUPFAM" id="SSF51905">
    <property type="entry name" value="FAD/NAD(P)-binding domain"/>
    <property type="match status" value="1"/>
</dbReference>
<evidence type="ECO:0000313" key="8">
    <source>
        <dbReference type="RefSeq" id="XP_022244870.1"/>
    </source>
</evidence>
<keyword evidence="5" id="KW-0560">Oxidoreductase</keyword>
<dbReference type="Pfam" id="PF01266">
    <property type="entry name" value="DAO"/>
    <property type="match status" value="1"/>
</dbReference>
<evidence type="ECO:0000256" key="3">
    <source>
        <dbReference type="ARBA" id="ARBA00022630"/>
    </source>
</evidence>
<accession>A0ABM1SML4</accession>
<dbReference type="RefSeq" id="XP_022244870.1">
    <property type="nucleotide sequence ID" value="XM_022389162.1"/>
</dbReference>
<organism evidence="7 8">
    <name type="scientific">Limulus polyphemus</name>
    <name type="common">Atlantic horseshoe crab</name>
    <dbReference type="NCBI Taxonomy" id="6850"/>
    <lineage>
        <taxon>Eukaryota</taxon>
        <taxon>Metazoa</taxon>
        <taxon>Ecdysozoa</taxon>
        <taxon>Arthropoda</taxon>
        <taxon>Chelicerata</taxon>
        <taxon>Merostomata</taxon>
        <taxon>Xiphosura</taxon>
        <taxon>Limulidae</taxon>
        <taxon>Limulus</taxon>
    </lineage>
</organism>
<reference evidence="8" key="1">
    <citation type="submission" date="2025-08" db="UniProtKB">
        <authorList>
            <consortium name="RefSeq"/>
        </authorList>
    </citation>
    <scope>IDENTIFICATION</scope>
    <source>
        <tissue evidence="8">Muscle</tissue>
    </source>
</reference>
<evidence type="ECO:0000256" key="1">
    <source>
        <dbReference type="ARBA" id="ARBA00001974"/>
    </source>
</evidence>
<keyword evidence="3" id="KW-0285">Flavoprotein</keyword>
<keyword evidence="7" id="KW-1185">Reference proteome</keyword>
<evidence type="ECO:0000256" key="2">
    <source>
        <dbReference type="ARBA" id="ARBA00010989"/>
    </source>
</evidence>